<dbReference type="SUPFAM" id="SSF55874">
    <property type="entry name" value="ATPase domain of HSP90 chaperone/DNA topoisomerase II/histidine kinase"/>
    <property type="match status" value="1"/>
</dbReference>
<evidence type="ECO:0000313" key="4">
    <source>
        <dbReference type="EMBL" id="CTQ33474.1"/>
    </source>
</evidence>
<evidence type="ECO:0000256" key="2">
    <source>
        <dbReference type="SAM" id="MobiDB-lite"/>
    </source>
</evidence>
<dbReference type="CDD" id="cd16936">
    <property type="entry name" value="HATPase_RsbW-like"/>
    <property type="match status" value="1"/>
</dbReference>
<dbReference type="STRING" id="282197.SAMN04488517_102304"/>
<evidence type="ECO:0000313" key="5">
    <source>
        <dbReference type="Proteomes" id="UP000048908"/>
    </source>
</evidence>
<dbReference type="EMBL" id="CXPG01000020">
    <property type="protein sequence ID" value="CTQ33474.1"/>
    <property type="molecule type" value="Genomic_DNA"/>
</dbReference>
<name>A0A0M6XU57_9RHOB</name>
<accession>A0A0M6XU57</accession>
<feature type="domain" description="Histidine kinase/HSP90-like ATPase" evidence="3">
    <location>
        <begin position="15"/>
        <end position="142"/>
    </location>
</feature>
<keyword evidence="4" id="KW-0418">Kinase</keyword>
<dbReference type="InterPro" id="IPR050267">
    <property type="entry name" value="Anti-sigma-factor_SerPK"/>
</dbReference>
<reference evidence="4 5" key="1">
    <citation type="submission" date="2015-07" db="EMBL/GenBank/DDBJ databases">
        <authorList>
            <person name="Noorani M."/>
        </authorList>
    </citation>
    <scope>NUCLEOTIDE SEQUENCE [LARGE SCALE GENOMIC DNA]</scope>
    <source>
        <strain evidence="4 5">CECT 5088</strain>
    </source>
</reference>
<organism evidence="4 5">
    <name type="scientific">Jannaschia rubra</name>
    <dbReference type="NCBI Taxonomy" id="282197"/>
    <lineage>
        <taxon>Bacteria</taxon>
        <taxon>Pseudomonadati</taxon>
        <taxon>Pseudomonadota</taxon>
        <taxon>Alphaproteobacteria</taxon>
        <taxon>Rhodobacterales</taxon>
        <taxon>Roseobacteraceae</taxon>
        <taxon>Jannaschia</taxon>
    </lineage>
</organism>
<dbReference type="AlphaFoldDB" id="A0A0M6XU57"/>
<evidence type="ECO:0000259" key="3">
    <source>
        <dbReference type="Pfam" id="PF13581"/>
    </source>
</evidence>
<dbReference type="PANTHER" id="PTHR35526">
    <property type="entry name" value="ANTI-SIGMA-F FACTOR RSBW-RELATED"/>
    <property type="match status" value="1"/>
</dbReference>
<keyword evidence="4" id="KW-0808">Transferase</keyword>
<sequence length="157" mass="16968">MGPAMSEEVVRLRLRATPDGVSTELDRLRGLLSARGFDAALGANVAIVLGEILNNIVEHALAGRDDAWIALKVRRHAGCLHVETRDEGRPLPPGLLTSGDLPRHGTTTEDLPEGGFGWFIIHSLTDDMVYERAEGQNRLSFSLCGQTDRPPAGAVIH</sequence>
<dbReference type="Proteomes" id="UP000048908">
    <property type="component" value="Unassembled WGS sequence"/>
</dbReference>
<protein>
    <submittedName>
        <fullName evidence="4">Serine-protein kinase RsbW</fullName>
    </submittedName>
</protein>
<dbReference type="Gene3D" id="3.30.565.10">
    <property type="entry name" value="Histidine kinase-like ATPase, C-terminal domain"/>
    <property type="match status" value="1"/>
</dbReference>
<dbReference type="GO" id="GO:0004674">
    <property type="term" value="F:protein serine/threonine kinase activity"/>
    <property type="evidence" value="ECO:0007669"/>
    <property type="project" value="UniProtKB-KW"/>
</dbReference>
<gene>
    <name evidence="4" type="ORF">JAN5088_02256</name>
</gene>
<proteinExistence type="predicted"/>
<keyword evidence="1" id="KW-0723">Serine/threonine-protein kinase</keyword>
<dbReference type="InterPro" id="IPR036890">
    <property type="entry name" value="HATPase_C_sf"/>
</dbReference>
<dbReference type="InterPro" id="IPR003594">
    <property type="entry name" value="HATPase_dom"/>
</dbReference>
<dbReference type="Pfam" id="PF13581">
    <property type="entry name" value="HATPase_c_2"/>
    <property type="match status" value="1"/>
</dbReference>
<dbReference type="PANTHER" id="PTHR35526:SF3">
    <property type="entry name" value="ANTI-SIGMA-F FACTOR RSBW"/>
    <property type="match status" value="1"/>
</dbReference>
<evidence type="ECO:0000256" key="1">
    <source>
        <dbReference type="ARBA" id="ARBA00022527"/>
    </source>
</evidence>
<feature type="region of interest" description="Disordered" evidence="2">
    <location>
        <begin position="88"/>
        <end position="107"/>
    </location>
</feature>
<keyword evidence="5" id="KW-1185">Reference proteome</keyword>